<dbReference type="InterPro" id="IPR006168">
    <property type="entry name" value="G3P_DH_NAD-dep"/>
</dbReference>
<dbReference type="InterPro" id="IPR013328">
    <property type="entry name" value="6PGD_dom2"/>
</dbReference>
<evidence type="ECO:0000256" key="4">
    <source>
        <dbReference type="ARBA" id="ARBA00023002"/>
    </source>
</evidence>
<comment type="caution">
    <text evidence="20">The sequence shown here is derived from an EMBL/GenBank/DDBJ whole genome shotgun (WGS) entry which is preliminary data.</text>
</comment>
<dbReference type="GO" id="GO:0008654">
    <property type="term" value="P:phospholipid biosynthetic process"/>
    <property type="evidence" value="ECO:0007669"/>
    <property type="project" value="UniProtKB-KW"/>
</dbReference>
<feature type="binding site" evidence="15">
    <location>
        <begin position="253"/>
        <end position="254"/>
    </location>
    <ligand>
        <name>substrate</name>
    </ligand>
</feature>
<dbReference type="Gene3D" id="1.10.1040.10">
    <property type="entry name" value="N-(1-d-carboxylethyl)-l-norvaline Dehydrogenase, domain 2"/>
    <property type="match status" value="1"/>
</dbReference>
<evidence type="ECO:0000256" key="7">
    <source>
        <dbReference type="ARBA" id="ARBA00023209"/>
    </source>
</evidence>
<feature type="binding site" evidence="13">
    <location>
        <position position="253"/>
    </location>
    <ligand>
        <name>NADPH</name>
        <dbReference type="ChEBI" id="CHEBI:57783"/>
    </ligand>
</feature>
<dbReference type="OrthoDB" id="9812273at2"/>
<evidence type="ECO:0000256" key="2">
    <source>
        <dbReference type="ARBA" id="ARBA00022516"/>
    </source>
</evidence>
<feature type="binding site" evidence="13">
    <location>
        <position position="277"/>
    </location>
    <ligand>
        <name>NADPH</name>
        <dbReference type="ChEBI" id="CHEBI:57783"/>
    </ligand>
</feature>
<proteinExistence type="inferred from homology"/>
<evidence type="ECO:0000256" key="5">
    <source>
        <dbReference type="ARBA" id="ARBA00023027"/>
    </source>
</evidence>
<comment type="pathway">
    <text evidence="13">Membrane lipid metabolism; glycerophospholipid metabolism.</text>
</comment>
<feature type="binding site" evidence="13">
    <location>
        <position position="189"/>
    </location>
    <ligand>
        <name>sn-glycerol 3-phosphate</name>
        <dbReference type="ChEBI" id="CHEBI:57597"/>
    </ligand>
</feature>
<feature type="binding site" evidence="13">
    <location>
        <position position="242"/>
    </location>
    <ligand>
        <name>sn-glycerol 3-phosphate</name>
        <dbReference type="ChEBI" id="CHEBI:57597"/>
    </ligand>
</feature>
<dbReference type="GO" id="GO:0141152">
    <property type="term" value="F:glycerol-3-phosphate dehydrogenase (NAD+) activity"/>
    <property type="evidence" value="ECO:0007669"/>
    <property type="project" value="RHEA"/>
</dbReference>
<evidence type="ECO:0000256" key="14">
    <source>
        <dbReference type="PIRSR" id="PIRSR000114-1"/>
    </source>
</evidence>
<dbReference type="GO" id="GO:0006650">
    <property type="term" value="P:glycerophospholipid metabolic process"/>
    <property type="evidence" value="ECO:0007669"/>
    <property type="project" value="UniProtKB-UniRule"/>
</dbReference>
<dbReference type="SUPFAM" id="SSF51735">
    <property type="entry name" value="NAD(P)-binding Rossmann-fold domains"/>
    <property type="match status" value="1"/>
</dbReference>
<comment type="subcellular location">
    <subcellularLocation>
        <location evidence="13">Cytoplasm</location>
    </subcellularLocation>
</comment>
<keyword evidence="4 13" id="KW-0560">Oxidoreductase</keyword>
<feature type="domain" description="Glycerol-3-phosphate dehydrogenase NAD-dependent C-terminal" evidence="19">
    <location>
        <begin position="178"/>
        <end position="318"/>
    </location>
</feature>
<dbReference type="InterPro" id="IPR011128">
    <property type="entry name" value="G3P_DH_NAD-dep_N"/>
</dbReference>
<evidence type="ECO:0000256" key="13">
    <source>
        <dbReference type="HAMAP-Rule" id="MF_00394"/>
    </source>
</evidence>
<keyword evidence="6 13" id="KW-0443">Lipid metabolism</keyword>
<evidence type="ECO:0000256" key="17">
    <source>
        <dbReference type="RuleBase" id="RU000437"/>
    </source>
</evidence>
<dbReference type="Pfam" id="PF07479">
    <property type="entry name" value="NAD_Gly3P_dh_C"/>
    <property type="match status" value="1"/>
</dbReference>
<dbReference type="AlphaFoldDB" id="A0A0M3DDD5"/>
<gene>
    <name evidence="13 20" type="primary">gpsA</name>
    <name evidence="20" type="ORF">VN21_15740</name>
</gene>
<comment type="catalytic activity">
    <reaction evidence="13">
        <text>sn-glycerol 3-phosphate + NAD(+) = dihydroxyacetone phosphate + NADH + H(+)</text>
        <dbReference type="Rhea" id="RHEA:11092"/>
        <dbReference type="ChEBI" id="CHEBI:15378"/>
        <dbReference type="ChEBI" id="CHEBI:57540"/>
        <dbReference type="ChEBI" id="CHEBI:57597"/>
        <dbReference type="ChEBI" id="CHEBI:57642"/>
        <dbReference type="ChEBI" id="CHEBI:57945"/>
        <dbReference type="EC" id="1.1.1.94"/>
    </reaction>
</comment>
<reference evidence="20 21" key="1">
    <citation type="submission" date="2015-04" db="EMBL/GenBank/DDBJ databases">
        <title>Microcin producing Clostridium sp. JC272T.</title>
        <authorList>
            <person name="Jyothsna T."/>
            <person name="Sasikala C."/>
            <person name="Ramana C."/>
        </authorList>
    </citation>
    <scope>NUCLEOTIDE SEQUENCE [LARGE SCALE GENOMIC DNA]</scope>
    <source>
        <strain evidence="20 21">JC272</strain>
    </source>
</reference>
<dbReference type="HAMAP" id="MF_00394">
    <property type="entry name" value="NAD_Glyc3P_dehydrog"/>
    <property type="match status" value="1"/>
</dbReference>
<dbReference type="InterPro" id="IPR036291">
    <property type="entry name" value="NAD(P)-bd_dom_sf"/>
</dbReference>
<comment type="function">
    <text evidence="13">Catalyzes the reduction of the glycolytic intermediate dihydroxyacetone phosphate (DHAP) to sn-glycerol 3-phosphate (G3P), the key precursor for phospholipid synthesis.</text>
</comment>
<dbReference type="InterPro" id="IPR006109">
    <property type="entry name" value="G3P_DH_NAD-dep_C"/>
</dbReference>
<dbReference type="GO" id="GO:0051287">
    <property type="term" value="F:NAD binding"/>
    <property type="evidence" value="ECO:0007669"/>
    <property type="project" value="InterPro"/>
</dbReference>
<dbReference type="Gene3D" id="3.40.50.720">
    <property type="entry name" value="NAD(P)-binding Rossmann-like Domain"/>
    <property type="match status" value="1"/>
</dbReference>
<dbReference type="NCBIfam" id="NF000940">
    <property type="entry name" value="PRK00094.1-2"/>
    <property type="match status" value="1"/>
</dbReference>
<feature type="domain" description="Glycerol-3-phosphate dehydrogenase NAD-dependent N-terminal" evidence="18">
    <location>
        <begin position="3"/>
        <end position="158"/>
    </location>
</feature>
<dbReference type="EC" id="1.1.1.94" evidence="10 13"/>
<dbReference type="PRINTS" id="PR00077">
    <property type="entry name" value="GPDHDRGNASE"/>
</dbReference>
<dbReference type="PANTHER" id="PTHR11728">
    <property type="entry name" value="GLYCEROL-3-PHOSPHATE DEHYDROGENASE"/>
    <property type="match status" value="1"/>
</dbReference>
<dbReference type="InterPro" id="IPR008927">
    <property type="entry name" value="6-PGluconate_DH-like_C_sf"/>
</dbReference>
<evidence type="ECO:0000256" key="10">
    <source>
        <dbReference type="ARBA" id="ARBA00066687"/>
    </source>
</evidence>
<dbReference type="PROSITE" id="PS00957">
    <property type="entry name" value="NAD_G3PDH"/>
    <property type="match status" value="1"/>
</dbReference>
<keyword evidence="2 13" id="KW-0444">Lipid biosynthesis</keyword>
<feature type="binding site" evidence="13">
    <location>
        <position position="106"/>
    </location>
    <ligand>
        <name>NADPH</name>
        <dbReference type="ChEBI" id="CHEBI:57783"/>
    </ligand>
</feature>
<evidence type="ECO:0000256" key="8">
    <source>
        <dbReference type="ARBA" id="ARBA00023264"/>
    </source>
</evidence>
<evidence type="ECO:0000259" key="19">
    <source>
        <dbReference type="Pfam" id="PF07479"/>
    </source>
</evidence>
<feature type="binding site" evidence="16">
    <location>
        <position position="253"/>
    </location>
    <ligand>
        <name>NAD(+)</name>
        <dbReference type="ChEBI" id="CHEBI:57540"/>
    </ligand>
</feature>
<dbReference type="RefSeq" id="WP_046824092.1">
    <property type="nucleotide sequence ID" value="NZ_LBBT01000329.1"/>
</dbReference>
<comment type="catalytic activity">
    <reaction evidence="9">
        <text>sn-glycerol 3-phosphate + NADP(+) = dihydroxyacetone phosphate + NADPH + H(+)</text>
        <dbReference type="Rhea" id="RHEA:11096"/>
        <dbReference type="ChEBI" id="CHEBI:15378"/>
        <dbReference type="ChEBI" id="CHEBI:57597"/>
        <dbReference type="ChEBI" id="CHEBI:57642"/>
        <dbReference type="ChEBI" id="CHEBI:57783"/>
        <dbReference type="ChEBI" id="CHEBI:58349"/>
        <dbReference type="EC" id="1.1.1.94"/>
    </reaction>
    <physiologicalReaction direction="right-to-left" evidence="9">
        <dbReference type="Rhea" id="RHEA:11098"/>
    </physiologicalReaction>
</comment>
<keyword evidence="21" id="KW-1185">Reference proteome</keyword>
<dbReference type="FunFam" id="3.40.50.720:FF:000019">
    <property type="entry name" value="Glycerol-3-phosphate dehydrogenase [NAD(P)+]"/>
    <property type="match status" value="1"/>
</dbReference>
<dbReference type="EMBL" id="LBBT01000329">
    <property type="protein sequence ID" value="KKY00141.1"/>
    <property type="molecule type" value="Genomic_DNA"/>
</dbReference>
<keyword evidence="13" id="KW-0547">Nucleotide-binding</keyword>
<feature type="binding site" evidence="13">
    <location>
        <position position="134"/>
    </location>
    <ligand>
        <name>sn-glycerol 3-phosphate</name>
        <dbReference type="ChEBI" id="CHEBI:57597"/>
    </ligand>
</feature>
<dbReference type="GO" id="GO:0141153">
    <property type="term" value="F:glycerol-3-phosphate dehydrogenase (NADP+) activity"/>
    <property type="evidence" value="ECO:0007669"/>
    <property type="project" value="RHEA"/>
</dbReference>
<name>A0A0M3DDD5_9FIRM</name>
<evidence type="ECO:0000256" key="9">
    <source>
        <dbReference type="ARBA" id="ARBA00052716"/>
    </source>
</evidence>
<dbReference type="GO" id="GO:0046168">
    <property type="term" value="P:glycerol-3-phosphate catabolic process"/>
    <property type="evidence" value="ECO:0007669"/>
    <property type="project" value="InterPro"/>
</dbReference>
<keyword evidence="13" id="KW-0963">Cytoplasm</keyword>
<dbReference type="UniPathway" id="UPA00940"/>
<feature type="binding site" evidence="13">
    <location>
        <position position="253"/>
    </location>
    <ligand>
        <name>sn-glycerol 3-phosphate</name>
        <dbReference type="ChEBI" id="CHEBI:57597"/>
    </ligand>
</feature>
<feature type="binding site" evidence="13">
    <location>
        <position position="11"/>
    </location>
    <ligand>
        <name>NADPH</name>
        <dbReference type="ChEBI" id="CHEBI:57783"/>
    </ligand>
</feature>
<sequence length="337" mass="36363">MEKICVLGAGSWGTALALVVAKKGYDVSMWTLNEDQCSLINETRENRDYLPGVNIPANIKVTTNIEESVTDSSMIVLAVPSQAIRSICKQIKPFVKSNQILIDVAKGLEKGTGLRLSEVCEQEIPECEYVVLSGPSHAEEVSRDIPTTVVVASENLSTAEKVQDTFMSPKFRVYTNPDVVGVELGGALKNIIAFGAGICDGLGYGDNAKAALMTRGIREIGRLGIAMGAESPTFSGLSGIGDLIVTCTSMHSRNRRAGILIGQGKSLEETLKEVKMVVEGITATEVAYDVSKKLNIEMPITNAIYSVLHNGSNPDEVVDELMMRNKTHEVEEVVKEN</sequence>
<protein>
    <recommendedName>
        <fullName evidence="11 13">Glycerol-3-phosphate dehydrogenase [NAD(P)+]</fullName>
        <ecNumber evidence="10 13">1.1.1.94</ecNumber>
    </recommendedName>
    <alternativeName>
        <fullName evidence="13">NAD(P)(+)-dependent glycerol-3-phosphate dehydrogenase</fullName>
    </alternativeName>
    <alternativeName>
        <fullName evidence="12 13">NAD(P)H-dependent dihydroxyacetone-phosphate reductase</fullName>
    </alternativeName>
</protein>
<dbReference type="GO" id="GO:0005975">
    <property type="term" value="P:carbohydrate metabolic process"/>
    <property type="evidence" value="ECO:0007669"/>
    <property type="project" value="InterPro"/>
</dbReference>
<dbReference type="GO" id="GO:0005829">
    <property type="term" value="C:cytosol"/>
    <property type="evidence" value="ECO:0007669"/>
    <property type="project" value="TreeGrafter"/>
</dbReference>
<evidence type="ECO:0000256" key="15">
    <source>
        <dbReference type="PIRSR" id="PIRSR000114-2"/>
    </source>
</evidence>
<evidence type="ECO:0000256" key="3">
    <source>
        <dbReference type="ARBA" id="ARBA00022857"/>
    </source>
</evidence>
<feature type="binding site" evidence="15">
    <location>
        <position position="106"/>
    </location>
    <ligand>
        <name>substrate</name>
    </ligand>
</feature>
<dbReference type="PATRIC" id="fig|1629550.3.peg.2645"/>
<feature type="binding site" evidence="13">
    <location>
        <position position="138"/>
    </location>
    <ligand>
        <name>NADPH</name>
        <dbReference type="ChEBI" id="CHEBI:57783"/>
    </ligand>
</feature>
<feature type="binding site" evidence="13">
    <location>
        <position position="12"/>
    </location>
    <ligand>
        <name>NADPH</name>
        <dbReference type="ChEBI" id="CHEBI:57783"/>
    </ligand>
</feature>
<dbReference type="PIRSF" id="PIRSF000114">
    <property type="entry name" value="Glycerol-3-P_dh"/>
    <property type="match status" value="1"/>
</dbReference>
<dbReference type="PANTHER" id="PTHR11728:SF1">
    <property type="entry name" value="GLYCEROL-3-PHOSPHATE DEHYDROGENASE [NAD(+)] 2, CHLOROPLASTIC"/>
    <property type="match status" value="1"/>
</dbReference>
<accession>A0A0M3DDD5</accession>
<dbReference type="GO" id="GO:0046167">
    <property type="term" value="P:glycerol-3-phosphate biosynthetic process"/>
    <property type="evidence" value="ECO:0007669"/>
    <property type="project" value="UniProtKB-UniRule"/>
</dbReference>
<feature type="binding site" evidence="13">
    <location>
        <position position="106"/>
    </location>
    <ligand>
        <name>sn-glycerol 3-phosphate</name>
        <dbReference type="ChEBI" id="CHEBI:57597"/>
    </ligand>
</feature>
<keyword evidence="3 13" id="KW-0521">NADP</keyword>
<evidence type="ECO:0000256" key="1">
    <source>
        <dbReference type="ARBA" id="ARBA00011009"/>
    </source>
</evidence>
<comment type="similarity">
    <text evidence="1 13 17">Belongs to the NAD-dependent glycerol-3-phosphate dehydrogenase family.</text>
</comment>
<evidence type="ECO:0000313" key="21">
    <source>
        <dbReference type="Proteomes" id="UP000034407"/>
    </source>
</evidence>
<feature type="binding site" evidence="13">
    <location>
        <position position="254"/>
    </location>
    <ligand>
        <name>sn-glycerol 3-phosphate</name>
        <dbReference type="ChEBI" id="CHEBI:57597"/>
    </ligand>
</feature>
<evidence type="ECO:0000256" key="11">
    <source>
        <dbReference type="ARBA" id="ARBA00069372"/>
    </source>
</evidence>
<feature type="binding site" evidence="13">
    <location>
        <position position="252"/>
    </location>
    <ligand>
        <name>sn-glycerol 3-phosphate</name>
        <dbReference type="ChEBI" id="CHEBI:57597"/>
    </ligand>
</feature>
<comment type="caution">
    <text evidence="13">Lacks conserved residue(s) required for the propagation of feature annotation.</text>
</comment>
<keyword evidence="7 13" id="KW-0594">Phospholipid biosynthesis</keyword>
<organism evidence="20 21">
    <name type="scientific">Paraclostridium benzoelyticum</name>
    <dbReference type="NCBI Taxonomy" id="1629550"/>
    <lineage>
        <taxon>Bacteria</taxon>
        <taxon>Bacillati</taxon>
        <taxon>Bacillota</taxon>
        <taxon>Clostridia</taxon>
        <taxon>Peptostreptococcales</taxon>
        <taxon>Peptostreptococcaceae</taxon>
        <taxon>Paraclostridium</taxon>
    </lineage>
</organism>
<feature type="binding site" evidence="13">
    <location>
        <position position="136"/>
    </location>
    <ligand>
        <name>sn-glycerol 3-phosphate</name>
        <dbReference type="ChEBI" id="CHEBI:57597"/>
    </ligand>
</feature>
<dbReference type="Pfam" id="PF01210">
    <property type="entry name" value="NAD_Gly3P_dh_N"/>
    <property type="match status" value="1"/>
</dbReference>
<evidence type="ECO:0000256" key="6">
    <source>
        <dbReference type="ARBA" id="ARBA00023098"/>
    </source>
</evidence>
<dbReference type="Proteomes" id="UP000034407">
    <property type="component" value="Unassembled WGS sequence"/>
</dbReference>
<dbReference type="FunFam" id="1.10.1040.10:FF:000001">
    <property type="entry name" value="Glycerol-3-phosphate dehydrogenase [NAD(P)+]"/>
    <property type="match status" value="1"/>
</dbReference>
<keyword evidence="8 13" id="KW-1208">Phospholipid metabolism</keyword>
<feature type="binding site" evidence="13">
    <location>
        <position position="49"/>
    </location>
    <ligand>
        <name>NADPH</name>
        <dbReference type="ChEBI" id="CHEBI:57783"/>
    </ligand>
</feature>
<dbReference type="NCBIfam" id="NF000941">
    <property type="entry name" value="PRK00094.1-3"/>
    <property type="match status" value="1"/>
</dbReference>
<keyword evidence="5 13" id="KW-0520">NAD</keyword>
<evidence type="ECO:0000259" key="18">
    <source>
        <dbReference type="Pfam" id="PF01210"/>
    </source>
</evidence>
<feature type="binding site" evidence="13">
    <location>
        <position position="279"/>
    </location>
    <ligand>
        <name>NADPH</name>
        <dbReference type="ChEBI" id="CHEBI:57783"/>
    </ligand>
</feature>
<dbReference type="NCBIfam" id="NF000942">
    <property type="entry name" value="PRK00094.1-4"/>
    <property type="match status" value="1"/>
</dbReference>
<feature type="binding site" evidence="16">
    <location>
        <position position="138"/>
    </location>
    <ligand>
        <name>NAD(+)</name>
        <dbReference type="ChEBI" id="CHEBI:57540"/>
    </ligand>
</feature>
<evidence type="ECO:0000256" key="16">
    <source>
        <dbReference type="PIRSR" id="PIRSR000114-3"/>
    </source>
</evidence>
<evidence type="ECO:0000313" key="20">
    <source>
        <dbReference type="EMBL" id="KKY00141.1"/>
    </source>
</evidence>
<feature type="binding site" evidence="16">
    <location>
        <begin position="8"/>
        <end position="13"/>
    </location>
    <ligand>
        <name>NAD(+)</name>
        <dbReference type="ChEBI" id="CHEBI:57540"/>
    </ligand>
</feature>
<feature type="active site" description="Proton acceptor" evidence="13 14">
    <location>
        <position position="189"/>
    </location>
</feature>
<dbReference type="SUPFAM" id="SSF48179">
    <property type="entry name" value="6-phosphogluconate dehydrogenase C-terminal domain-like"/>
    <property type="match status" value="1"/>
</dbReference>
<evidence type="ECO:0000256" key="12">
    <source>
        <dbReference type="ARBA" id="ARBA00080511"/>
    </source>
</evidence>